<keyword evidence="2" id="KW-1185">Reference proteome</keyword>
<dbReference type="AlphaFoldDB" id="A0A9X3D2F6"/>
<protein>
    <recommendedName>
        <fullName evidence="3">Glyoxalase</fullName>
    </recommendedName>
</protein>
<organism evidence="1 2">
    <name type="scientific">Gordonia aquimaris</name>
    <dbReference type="NCBI Taxonomy" id="2984863"/>
    <lineage>
        <taxon>Bacteria</taxon>
        <taxon>Bacillati</taxon>
        <taxon>Actinomycetota</taxon>
        <taxon>Actinomycetes</taxon>
        <taxon>Mycobacteriales</taxon>
        <taxon>Gordoniaceae</taxon>
        <taxon>Gordonia</taxon>
    </lineage>
</organism>
<gene>
    <name evidence="1" type="ORF">OSB52_06890</name>
</gene>
<comment type="caution">
    <text evidence="1">The sequence shown here is derived from an EMBL/GenBank/DDBJ whole genome shotgun (WGS) entry which is preliminary data.</text>
</comment>
<evidence type="ECO:0008006" key="3">
    <source>
        <dbReference type="Google" id="ProtNLM"/>
    </source>
</evidence>
<evidence type="ECO:0000313" key="2">
    <source>
        <dbReference type="Proteomes" id="UP001143347"/>
    </source>
</evidence>
<accession>A0A9X3D2F6</accession>
<reference evidence="1" key="1">
    <citation type="submission" date="2022-10" db="EMBL/GenBank/DDBJ databases">
        <title>WGS of marine actinomycetes from Thailand.</title>
        <authorList>
            <person name="Thawai C."/>
        </authorList>
    </citation>
    <scope>NUCLEOTIDE SEQUENCE</scope>
    <source>
        <strain evidence="1">SW21</strain>
    </source>
</reference>
<name>A0A9X3D2F6_9ACTN</name>
<sequence length="79" mass="8051">MTVTLALPDSDVGIMLDAADPDAPSGPVFAIDSVAAFHADRPSELGVVAEPSEIPDGSIAAYSDPGGFVFYVLDQAQAT</sequence>
<dbReference type="RefSeq" id="WP_266060926.1">
    <property type="nucleotide sequence ID" value="NZ_JAPKFM010000005.1"/>
</dbReference>
<proteinExistence type="predicted"/>
<dbReference type="Gene3D" id="3.10.180.10">
    <property type="entry name" value="2,3-Dihydroxybiphenyl 1,2-Dioxygenase, domain 1"/>
    <property type="match status" value="1"/>
</dbReference>
<evidence type="ECO:0000313" key="1">
    <source>
        <dbReference type="EMBL" id="MCX2963818.1"/>
    </source>
</evidence>
<dbReference type="InterPro" id="IPR029068">
    <property type="entry name" value="Glyas_Bleomycin-R_OHBP_Dase"/>
</dbReference>
<dbReference type="Proteomes" id="UP001143347">
    <property type="component" value="Unassembled WGS sequence"/>
</dbReference>
<dbReference type="EMBL" id="JAPKFM010000005">
    <property type="protein sequence ID" value="MCX2963818.1"/>
    <property type="molecule type" value="Genomic_DNA"/>
</dbReference>